<comment type="caution">
    <text evidence="6">The sequence shown here is derived from an EMBL/GenBank/DDBJ whole genome shotgun (WGS) entry which is preliminary data.</text>
</comment>
<gene>
    <name evidence="6" type="ORF">ADUPG1_010945</name>
</gene>
<evidence type="ECO:0000256" key="5">
    <source>
        <dbReference type="SAM" id="SignalP"/>
    </source>
</evidence>
<dbReference type="Pfam" id="PF02089">
    <property type="entry name" value="Palm_thioest"/>
    <property type="match status" value="1"/>
</dbReference>
<dbReference type="EMBL" id="BQXS01011772">
    <property type="protein sequence ID" value="GKT16587.1"/>
    <property type="molecule type" value="Genomic_DNA"/>
</dbReference>
<dbReference type="InterPro" id="IPR029058">
    <property type="entry name" value="AB_hydrolase_fold"/>
</dbReference>
<evidence type="ECO:0000313" key="6">
    <source>
        <dbReference type="EMBL" id="GKT16587.1"/>
    </source>
</evidence>
<sequence length="320" mass="36643">MGFFRFKLYFILISFLIFHRCLSDTSGMRPVVLMHGINGNAGNMKHFQEWIQEDSPDTYVLDVELGNGAFDSIFGDITKWALDFIEIVGTDEVISEFGSFNLICHSQGNMFCLYYIGMHNSSYVKEQLPDYDLDSFPTVYNYMSIAAPAAGFFGDDDSFEMIGLETNDIAKVGGSIIYTPYILQLLVNPSGYWRDPMHLDVYRKLCLFLPILNNEISHPDFALNKQNRMSLNYYKMFGSPNDGVISPYQSTWYGYFKEGTLEEFVTAEETDTWENVGLKDLDEAGKLEFVDSGMCHTDYLYEDTGGKAFFEKEMKDYVIN</sequence>
<dbReference type="PANTHER" id="PTHR11247:SF67">
    <property type="entry name" value="PALMITOYL-PROTEIN THIOESTERASE 3"/>
    <property type="match status" value="1"/>
</dbReference>
<evidence type="ECO:0000256" key="3">
    <source>
        <dbReference type="ARBA" id="ARBA00023157"/>
    </source>
</evidence>
<proteinExistence type="predicted"/>
<dbReference type="SUPFAM" id="SSF53474">
    <property type="entry name" value="alpha/beta-Hydrolases"/>
    <property type="match status" value="1"/>
</dbReference>
<name>A0ABQ5JTH9_9EUKA</name>
<keyword evidence="4" id="KW-0325">Glycoprotein</keyword>
<dbReference type="PANTHER" id="PTHR11247">
    <property type="entry name" value="PALMITOYL-PROTEIN THIOESTERASE/DOLICHYLDIPHOSPHATASE 1"/>
    <property type="match status" value="1"/>
</dbReference>
<reference evidence="6" key="1">
    <citation type="submission" date="2022-03" db="EMBL/GenBank/DDBJ databases">
        <title>Draft genome sequence of Aduncisulcus paluster, a free-living microaerophilic Fornicata.</title>
        <authorList>
            <person name="Yuyama I."/>
            <person name="Kume K."/>
            <person name="Tamura T."/>
            <person name="Inagaki Y."/>
            <person name="Hashimoto T."/>
        </authorList>
    </citation>
    <scope>NUCLEOTIDE SEQUENCE</scope>
    <source>
        <strain evidence="6">NY0171</strain>
    </source>
</reference>
<keyword evidence="3" id="KW-1015">Disulfide bond</keyword>
<keyword evidence="7" id="KW-1185">Reference proteome</keyword>
<accession>A0ABQ5JTH9</accession>
<keyword evidence="2" id="KW-0378">Hydrolase</keyword>
<evidence type="ECO:0000256" key="1">
    <source>
        <dbReference type="ARBA" id="ARBA00022729"/>
    </source>
</evidence>
<evidence type="ECO:0000313" key="7">
    <source>
        <dbReference type="Proteomes" id="UP001057375"/>
    </source>
</evidence>
<evidence type="ECO:0000256" key="4">
    <source>
        <dbReference type="ARBA" id="ARBA00023180"/>
    </source>
</evidence>
<keyword evidence="1 5" id="KW-0732">Signal</keyword>
<dbReference type="InterPro" id="IPR002472">
    <property type="entry name" value="Palm_thioest"/>
</dbReference>
<evidence type="ECO:0000256" key="2">
    <source>
        <dbReference type="ARBA" id="ARBA00022801"/>
    </source>
</evidence>
<feature type="signal peptide" evidence="5">
    <location>
        <begin position="1"/>
        <end position="23"/>
    </location>
</feature>
<dbReference type="Gene3D" id="3.40.50.1820">
    <property type="entry name" value="alpha/beta hydrolase"/>
    <property type="match status" value="1"/>
</dbReference>
<dbReference type="PRINTS" id="PR00414">
    <property type="entry name" value="PPTHIESTRASE"/>
</dbReference>
<feature type="chain" id="PRO_5045787828" evidence="5">
    <location>
        <begin position="24"/>
        <end position="320"/>
    </location>
</feature>
<protein>
    <submittedName>
        <fullName evidence="6">Multi-domain containing protein</fullName>
    </submittedName>
</protein>
<dbReference type="Proteomes" id="UP001057375">
    <property type="component" value="Unassembled WGS sequence"/>
</dbReference>
<organism evidence="6 7">
    <name type="scientific">Aduncisulcus paluster</name>
    <dbReference type="NCBI Taxonomy" id="2918883"/>
    <lineage>
        <taxon>Eukaryota</taxon>
        <taxon>Metamonada</taxon>
        <taxon>Carpediemonas-like organisms</taxon>
        <taxon>Aduncisulcus</taxon>
    </lineage>
</organism>